<name>A0AAU9K3Z7_9CILI</name>
<dbReference type="GO" id="GO:0006167">
    <property type="term" value="P:AMP biosynthetic process"/>
    <property type="evidence" value="ECO:0007669"/>
    <property type="project" value="TreeGrafter"/>
</dbReference>
<dbReference type="AlphaFoldDB" id="A0AAU9K3Z7"/>
<keyword evidence="4" id="KW-1185">Reference proteome</keyword>
<dbReference type="EMBL" id="CAJZBQ010000054">
    <property type="protein sequence ID" value="CAG9332427.1"/>
    <property type="molecule type" value="Genomic_DNA"/>
</dbReference>
<gene>
    <name evidence="3" type="ORF">BSTOLATCC_MIC55873</name>
</gene>
<evidence type="ECO:0000313" key="3">
    <source>
        <dbReference type="EMBL" id="CAG9332427.1"/>
    </source>
</evidence>
<dbReference type="Pfam" id="PF00293">
    <property type="entry name" value="NUDIX"/>
    <property type="match status" value="1"/>
</dbReference>
<dbReference type="SUPFAM" id="SSF55811">
    <property type="entry name" value="Nudix"/>
    <property type="match status" value="1"/>
</dbReference>
<comment type="caution">
    <text evidence="3">The sequence shown here is derived from an EMBL/GenBank/DDBJ whole genome shotgun (WGS) entry which is preliminary data.</text>
</comment>
<evidence type="ECO:0000313" key="4">
    <source>
        <dbReference type="Proteomes" id="UP001162131"/>
    </source>
</evidence>
<dbReference type="PANTHER" id="PTHR21340">
    <property type="entry name" value="DIADENOSINE 5,5-P1,P4-TETRAPHOSPHATE PYROPHOSPHOHYDROLASE MUTT"/>
    <property type="match status" value="1"/>
</dbReference>
<dbReference type="GO" id="GO:0006754">
    <property type="term" value="P:ATP biosynthetic process"/>
    <property type="evidence" value="ECO:0007669"/>
    <property type="project" value="TreeGrafter"/>
</dbReference>
<accession>A0AAU9K3Z7</accession>
<organism evidence="3 4">
    <name type="scientific">Blepharisma stoltei</name>
    <dbReference type="NCBI Taxonomy" id="1481888"/>
    <lineage>
        <taxon>Eukaryota</taxon>
        <taxon>Sar</taxon>
        <taxon>Alveolata</taxon>
        <taxon>Ciliophora</taxon>
        <taxon>Postciliodesmatophora</taxon>
        <taxon>Heterotrichea</taxon>
        <taxon>Heterotrichida</taxon>
        <taxon>Blepharismidae</taxon>
        <taxon>Blepharisma</taxon>
    </lineage>
</organism>
<keyword evidence="1" id="KW-0378">Hydrolase</keyword>
<protein>
    <recommendedName>
        <fullName evidence="2">Nudix hydrolase domain-containing protein</fullName>
    </recommendedName>
</protein>
<reference evidence="3" key="1">
    <citation type="submission" date="2021-09" db="EMBL/GenBank/DDBJ databases">
        <authorList>
            <consortium name="AG Swart"/>
            <person name="Singh M."/>
            <person name="Singh A."/>
            <person name="Seah K."/>
            <person name="Emmerich C."/>
        </authorList>
    </citation>
    <scope>NUCLEOTIDE SEQUENCE</scope>
    <source>
        <strain evidence="3">ATCC30299</strain>
    </source>
</reference>
<feature type="domain" description="Nudix hydrolase" evidence="2">
    <location>
        <begin position="15"/>
        <end position="161"/>
    </location>
</feature>
<dbReference type="GO" id="GO:0004081">
    <property type="term" value="F:bis(5'-nucleosyl)-tetraphosphatase (asymmetrical) activity"/>
    <property type="evidence" value="ECO:0007669"/>
    <property type="project" value="TreeGrafter"/>
</dbReference>
<dbReference type="PROSITE" id="PS00893">
    <property type="entry name" value="NUDIX_BOX"/>
    <property type="match status" value="1"/>
</dbReference>
<dbReference type="InterPro" id="IPR051325">
    <property type="entry name" value="Nudix_hydrolase_domain"/>
</dbReference>
<dbReference type="InterPro" id="IPR000086">
    <property type="entry name" value="NUDIX_hydrolase_dom"/>
</dbReference>
<dbReference type="Proteomes" id="UP001162131">
    <property type="component" value="Unassembled WGS sequence"/>
</dbReference>
<sequence>MLFIKSILKRAIMETNDYSYGIVPLRLSGADYEILLSKSKRYDYFQIAKGHKEHRETNIQAAIRELQEETGHSPTMFLGVDGWTNDQTLASPIDPIIYVFTSKKGRPIRKHVIYYIALVEKTGEIADTEEVEFVQWFPLNRETGNMLLHRENIEHYNNFILHKLNPHL</sequence>
<dbReference type="InterPro" id="IPR015797">
    <property type="entry name" value="NUDIX_hydrolase-like_dom_sf"/>
</dbReference>
<dbReference type="Gene3D" id="3.90.79.10">
    <property type="entry name" value="Nucleoside Triphosphate Pyrophosphohydrolase"/>
    <property type="match status" value="1"/>
</dbReference>
<dbReference type="PROSITE" id="PS51462">
    <property type="entry name" value="NUDIX"/>
    <property type="match status" value="1"/>
</dbReference>
<evidence type="ECO:0000256" key="1">
    <source>
        <dbReference type="ARBA" id="ARBA00022801"/>
    </source>
</evidence>
<evidence type="ECO:0000259" key="2">
    <source>
        <dbReference type="PROSITE" id="PS51462"/>
    </source>
</evidence>
<dbReference type="InterPro" id="IPR020084">
    <property type="entry name" value="NUDIX_hydrolase_CS"/>
</dbReference>
<proteinExistence type="predicted"/>
<dbReference type="PANTHER" id="PTHR21340:SF0">
    <property type="entry name" value="BIS(5'-NUCLEOSYL)-TETRAPHOSPHATASE [ASYMMETRICAL]"/>
    <property type="match status" value="1"/>
</dbReference>